<name>A0ABV6TBW8_9ACTN</name>
<evidence type="ECO:0000313" key="2">
    <source>
        <dbReference type="EMBL" id="MFC0843282.1"/>
    </source>
</evidence>
<proteinExistence type="predicted"/>
<dbReference type="InterPro" id="IPR016181">
    <property type="entry name" value="Acyl_CoA_acyltransferase"/>
</dbReference>
<feature type="domain" description="BioF2-like acetyltransferase" evidence="1">
    <location>
        <begin position="180"/>
        <end position="323"/>
    </location>
</feature>
<accession>A0ABV6TBW8</accession>
<dbReference type="Proteomes" id="UP001589887">
    <property type="component" value="Unassembled WGS sequence"/>
</dbReference>
<gene>
    <name evidence="2" type="ORF">ACFH04_05965</name>
</gene>
<evidence type="ECO:0000313" key="3">
    <source>
        <dbReference type="Proteomes" id="UP001589887"/>
    </source>
</evidence>
<dbReference type="RefSeq" id="WP_394317086.1">
    <property type="nucleotide sequence ID" value="NZ_JBHMQV010000004.1"/>
</dbReference>
<dbReference type="EMBL" id="JBHMQV010000004">
    <property type="protein sequence ID" value="MFC0843282.1"/>
    <property type="molecule type" value="Genomic_DNA"/>
</dbReference>
<dbReference type="Pfam" id="PF13480">
    <property type="entry name" value="Acetyltransf_6"/>
    <property type="match status" value="1"/>
</dbReference>
<sequence length="372" mass="40798">MTTVVSGSTTTLVGEVCADTGRFAALADEWRRLHGRCRTATPFQSHAWLHSWWTSYGVTGRLRVVLVRRGGELVAVAPLMLVFRPFRTLVPLGGPISDFTDVLLDDDCTEEAARALVTAVREAAGGALVDLREVRPGGAAELLHERWPGARVRLPDSACLELPAAPLEDLLTRLSAKPAQRVRAKLRKIDALGVSERQVPSEDVETTLTSLLALHRLQWSGRGVTPEHVRPRFAEHLARAVRLMVAQGDAALTEFTLDGEVVAADLTLQSPSLAGGYLYGAHPALRERKVDVAALLMRASTRQLEGTGRTVMSLLRGNEPYKHHWRPDTVHNQRFLLARGTRAAPLLWWCVGYARARGWAAAYVRERRGGGG</sequence>
<organism evidence="2 3">
    <name type="scientific">Streptomyces noboritoensis</name>
    <dbReference type="NCBI Taxonomy" id="67337"/>
    <lineage>
        <taxon>Bacteria</taxon>
        <taxon>Bacillati</taxon>
        <taxon>Actinomycetota</taxon>
        <taxon>Actinomycetes</taxon>
        <taxon>Kitasatosporales</taxon>
        <taxon>Streptomycetaceae</taxon>
        <taxon>Streptomyces</taxon>
    </lineage>
</organism>
<keyword evidence="3" id="KW-1185">Reference proteome</keyword>
<evidence type="ECO:0000259" key="1">
    <source>
        <dbReference type="Pfam" id="PF13480"/>
    </source>
</evidence>
<protein>
    <submittedName>
        <fullName evidence="2">GNAT family N-acetyltransferase</fullName>
    </submittedName>
</protein>
<dbReference type="InterPro" id="IPR038740">
    <property type="entry name" value="BioF2-like_GNAT_dom"/>
</dbReference>
<dbReference type="SUPFAM" id="SSF55729">
    <property type="entry name" value="Acyl-CoA N-acyltransferases (Nat)"/>
    <property type="match status" value="1"/>
</dbReference>
<reference evidence="2 3" key="1">
    <citation type="submission" date="2024-09" db="EMBL/GenBank/DDBJ databases">
        <authorList>
            <person name="Sun Q."/>
            <person name="Mori K."/>
        </authorList>
    </citation>
    <scope>NUCLEOTIDE SEQUENCE [LARGE SCALE GENOMIC DNA]</scope>
    <source>
        <strain evidence="2 3">JCM 4557</strain>
    </source>
</reference>
<comment type="caution">
    <text evidence="2">The sequence shown here is derived from an EMBL/GenBank/DDBJ whole genome shotgun (WGS) entry which is preliminary data.</text>
</comment>